<dbReference type="PANTHER" id="PTHR39323:SF1">
    <property type="entry name" value="BLR1149 PROTEIN"/>
    <property type="match status" value="1"/>
</dbReference>
<dbReference type="InterPro" id="IPR004843">
    <property type="entry name" value="Calcineurin-like_PHP"/>
</dbReference>
<name>A0A7C5Q8Y5_CALS0</name>
<sequence length="264" mass="28801">MAGLRLVEGHPALLVEKPYRAVAVADLHIGFEEELRQRGVRVPLQSTKIMRELAQLVENTDADKLIVVGDLKHNVTGPSRLESEILPRFLKELGKHVDEVVVLPGNHDGQIDKVLGEFATFCPARGLFVEDEKIAFTHGHVKPDKTLLKASVIATGHLHPVLRMGSGEAGARIRVWLKLKGSKKQLCEALYREPCPGVKGDVTLLIMPSFNGMLQGRSIIDLSLSKLVRGPLLNTGVFDLDKAEVIALDGSVLGSLGRLREVLG</sequence>
<proteinExistence type="predicted"/>
<gene>
    <name evidence="2" type="ORF">ENM11_08090</name>
</gene>
<evidence type="ECO:0000313" key="2">
    <source>
        <dbReference type="EMBL" id="HHK69086.1"/>
    </source>
</evidence>
<dbReference type="EMBL" id="DRWN01000068">
    <property type="protein sequence ID" value="HHK69086.1"/>
    <property type="molecule type" value="Genomic_DNA"/>
</dbReference>
<dbReference type="AlphaFoldDB" id="A0A7C5Q8Y5"/>
<comment type="caution">
    <text evidence="2">The sequence shown here is derived from an EMBL/GenBank/DDBJ whole genome shotgun (WGS) entry which is preliminary data.</text>
</comment>
<accession>A0A7C5Q8Y5</accession>
<dbReference type="InterPro" id="IPR029052">
    <property type="entry name" value="Metallo-depent_PP-like"/>
</dbReference>
<protein>
    <recommendedName>
        <fullName evidence="1">Calcineurin-like phosphoesterase domain-containing protein</fullName>
    </recommendedName>
</protein>
<evidence type="ECO:0000259" key="1">
    <source>
        <dbReference type="Pfam" id="PF00149"/>
    </source>
</evidence>
<organism evidence="2">
    <name type="scientific">Caldiarchaeum subterraneum</name>
    <dbReference type="NCBI Taxonomy" id="311458"/>
    <lineage>
        <taxon>Archaea</taxon>
        <taxon>Nitrososphaerota</taxon>
        <taxon>Candidatus Caldarchaeales</taxon>
        <taxon>Candidatus Caldarchaeaceae</taxon>
        <taxon>Candidatus Caldarchaeum</taxon>
    </lineage>
</organism>
<dbReference type="PANTHER" id="PTHR39323">
    <property type="entry name" value="BLR1149 PROTEIN"/>
    <property type="match status" value="1"/>
</dbReference>
<dbReference type="PIRSF" id="PIRSF000887">
    <property type="entry name" value="Pesterase_MJ0037"/>
    <property type="match status" value="1"/>
</dbReference>
<dbReference type="SUPFAM" id="SSF56300">
    <property type="entry name" value="Metallo-dependent phosphatases"/>
    <property type="match status" value="1"/>
</dbReference>
<dbReference type="Gene3D" id="3.60.21.10">
    <property type="match status" value="1"/>
</dbReference>
<reference evidence="2" key="1">
    <citation type="journal article" date="2020" name="mSystems">
        <title>Genome- and Community-Level Interaction Insights into Carbon Utilization and Element Cycling Functions of Hydrothermarchaeota in Hydrothermal Sediment.</title>
        <authorList>
            <person name="Zhou Z."/>
            <person name="Liu Y."/>
            <person name="Xu W."/>
            <person name="Pan J."/>
            <person name="Luo Z.H."/>
            <person name="Li M."/>
        </authorList>
    </citation>
    <scope>NUCLEOTIDE SEQUENCE [LARGE SCALE GENOMIC DNA]</scope>
    <source>
        <strain evidence="2">SpSt-1056</strain>
    </source>
</reference>
<feature type="domain" description="Calcineurin-like phosphoesterase" evidence="1">
    <location>
        <begin position="20"/>
        <end position="140"/>
    </location>
</feature>
<dbReference type="GO" id="GO:0016787">
    <property type="term" value="F:hydrolase activity"/>
    <property type="evidence" value="ECO:0007669"/>
    <property type="project" value="InterPro"/>
</dbReference>
<dbReference type="Pfam" id="PF00149">
    <property type="entry name" value="Metallophos"/>
    <property type="match status" value="1"/>
</dbReference>
<dbReference type="InterPro" id="IPR024173">
    <property type="entry name" value="Pesterase_MJ0037-like"/>
</dbReference>